<comment type="catalytic activity">
    <reaction evidence="13">
        <text>ATP + H2O = ADP + phosphate + H(+)</text>
        <dbReference type="Rhea" id="RHEA:13065"/>
        <dbReference type="ChEBI" id="CHEBI:15377"/>
        <dbReference type="ChEBI" id="CHEBI:15378"/>
        <dbReference type="ChEBI" id="CHEBI:30616"/>
        <dbReference type="ChEBI" id="CHEBI:43474"/>
        <dbReference type="ChEBI" id="CHEBI:456216"/>
        <dbReference type="EC" id="3.6.4.12"/>
    </reaction>
</comment>
<dbReference type="GO" id="GO:0008270">
    <property type="term" value="F:zinc ion binding"/>
    <property type="evidence" value="ECO:0007669"/>
    <property type="project" value="UniProtKB-KW"/>
</dbReference>
<dbReference type="GO" id="GO:0005634">
    <property type="term" value="C:nucleus"/>
    <property type="evidence" value="ECO:0007669"/>
    <property type="project" value="UniProtKB-SubCell"/>
</dbReference>
<dbReference type="GO" id="GO:0006281">
    <property type="term" value="P:DNA repair"/>
    <property type="evidence" value="ECO:0007669"/>
    <property type="project" value="UniProtKB-KW"/>
</dbReference>
<evidence type="ECO:0000256" key="13">
    <source>
        <dbReference type="ARBA" id="ARBA00047995"/>
    </source>
</evidence>
<dbReference type="InterPro" id="IPR025766">
    <property type="entry name" value="ADD"/>
</dbReference>
<dbReference type="InterPro" id="IPR011011">
    <property type="entry name" value="Znf_FYVE_PHD"/>
</dbReference>
<feature type="region of interest" description="Disordered" evidence="14">
    <location>
        <begin position="675"/>
        <end position="702"/>
    </location>
</feature>
<dbReference type="GO" id="GO:0006338">
    <property type="term" value="P:chromatin remodeling"/>
    <property type="evidence" value="ECO:0007669"/>
    <property type="project" value="TreeGrafter"/>
</dbReference>
<keyword evidence="7" id="KW-0378">Hydrolase</keyword>
<dbReference type="PANTHER" id="PTHR46357:SF1">
    <property type="entry name" value="TRANSCRIPTIONAL REGULATOR ATRX"/>
    <property type="match status" value="1"/>
</dbReference>
<feature type="compositionally biased region" description="Basic and acidic residues" evidence="14">
    <location>
        <begin position="765"/>
        <end position="806"/>
    </location>
</feature>
<dbReference type="GO" id="GO:0005721">
    <property type="term" value="C:pericentric heterochromatin"/>
    <property type="evidence" value="ECO:0007669"/>
    <property type="project" value="TreeGrafter"/>
</dbReference>
<dbReference type="InterPro" id="IPR041430">
    <property type="entry name" value="ADD_ATRX"/>
</dbReference>
<dbReference type="InterPro" id="IPR017907">
    <property type="entry name" value="Znf_RING_CS"/>
</dbReference>
<evidence type="ECO:0000256" key="14">
    <source>
        <dbReference type="SAM" id="MobiDB-lite"/>
    </source>
</evidence>
<evidence type="ECO:0000313" key="16">
    <source>
        <dbReference type="EMBL" id="VVC89158.1"/>
    </source>
</evidence>
<feature type="compositionally biased region" description="Acidic residues" evidence="14">
    <location>
        <begin position="34"/>
        <end position="43"/>
    </location>
</feature>
<evidence type="ECO:0000256" key="5">
    <source>
        <dbReference type="ARBA" id="ARBA00022763"/>
    </source>
</evidence>
<dbReference type="InterPro" id="IPR052131">
    <property type="entry name" value="ATRX_domain-containing"/>
</dbReference>
<dbReference type="GO" id="GO:0003678">
    <property type="term" value="F:DNA helicase activity"/>
    <property type="evidence" value="ECO:0007669"/>
    <property type="project" value="UniProtKB-EC"/>
</dbReference>
<evidence type="ECO:0000256" key="2">
    <source>
        <dbReference type="ARBA" id="ARBA00007025"/>
    </source>
</evidence>
<dbReference type="EMBL" id="FZQP02000460">
    <property type="protein sequence ID" value="VVC89158.1"/>
    <property type="molecule type" value="Genomic_DNA"/>
</dbReference>
<evidence type="ECO:0000256" key="6">
    <source>
        <dbReference type="ARBA" id="ARBA00022771"/>
    </source>
</evidence>
<feature type="region of interest" description="Disordered" evidence="14">
    <location>
        <begin position="937"/>
        <end position="956"/>
    </location>
</feature>
<dbReference type="PROSITE" id="PS00518">
    <property type="entry name" value="ZF_RING_1"/>
    <property type="match status" value="1"/>
</dbReference>
<name>A0A5E4PW46_9NEOP</name>
<keyword evidence="17" id="KW-1185">Reference proteome</keyword>
<feature type="region of interest" description="Disordered" evidence="14">
    <location>
        <begin position="517"/>
        <end position="561"/>
    </location>
</feature>
<dbReference type="Proteomes" id="UP000324832">
    <property type="component" value="Unassembled WGS sequence"/>
</dbReference>
<dbReference type="CDD" id="cd11726">
    <property type="entry name" value="ADDz_ATRX"/>
    <property type="match status" value="1"/>
</dbReference>
<feature type="compositionally biased region" description="Basic and acidic residues" evidence="14">
    <location>
        <begin position="861"/>
        <end position="871"/>
    </location>
</feature>
<evidence type="ECO:0000256" key="8">
    <source>
        <dbReference type="ARBA" id="ARBA00022833"/>
    </source>
</evidence>
<evidence type="ECO:0000313" key="17">
    <source>
        <dbReference type="Proteomes" id="UP000324832"/>
    </source>
</evidence>
<comment type="subcellular location">
    <subcellularLocation>
        <location evidence="1">Nucleus</location>
    </subcellularLocation>
</comment>
<evidence type="ECO:0000256" key="7">
    <source>
        <dbReference type="ARBA" id="ARBA00022801"/>
    </source>
</evidence>
<proteinExistence type="inferred from homology"/>
<organism evidence="16 17">
    <name type="scientific">Leptidea sinapis</name>
    <dbReference type="NCBI Taxonomy" id="189913"/>
    <lineage>
        <taxon>Eukaryota</taxon>
        <taxon>Metazoa</taxon>
        <taxon>Ecdysozoa</taxon>
        <taxon>Arthropoda</taxon>
        <taxon>Hexapoda</taxon>
        <taxon>Insecta</taxon>
        <taxon>Pterygota</taxon>
        <taxon>Neoptera</taxon>
        <taxon>Endopterygota</taxon>
        <taxon>Lepidoptera</taxon>
        <taxon>Glossata</taxon>
        <taxon>Ditrysia</taxon>
        <taxon>Papilionoidea</taxon>
        <taxon>Pieridae</taxon>
        <taxon>Dismorphiinae</taxon>
        <taxon>Leptidea</taxon>
    </lineage>
</organism>
<dbReference type="GO" id="GO:0031297">
    <property type="term" value="P:replication fork processing"/>
    <property type="evidence" value="ECO:0007669"/>
    <property type="project" value="TreeGrafter"/>
</dbReference>
<dbReference type="SUPFAM" id="SSF57903">
    <property type="entry name" value="FYVE/PHD zinc finger"/>
    <property type="match status" value="1"/>
</dbReference>
<keyword evidence="9" id="KW-0067">ATP-binding</keyword>
<feature type="domain" description="PHD-type" evidence="15">
    <location>
        <begin position="56"/>
        <end position="194"/>
    </location>
</feature>
<dbReference type="PANTHER" id="PTHR46357">
    <property type="entry name" value="TRANSCRIPTIONAL REGULATOR ATRX"/>
    <property type="match status" value="1"/>
</dbReference>
<keyword evidence="5" id="KW-0227">DNA damage</keyword>
<evidence type="ECO:0000256" key="12">
    <source>
        <dbReference type="ARBA" id="ARBA00023242"/>
    </source>
</evidence>
<evidence type="ECO:0000259" key="15">
    <source>
        <dbReference type="PROSITE" id="PS51533"/>
    </source>
</evidence>
<evidence type="ECO:0000256" key="1">
    <source>
        <dbReference type="ARBA" id="ARBA00004123"/>
    </source>
</evidence>
<dbReference type="GO" id="GO:0005524">
    <property type="term" value="F:ATP binding"/>
    <property type="evidence" value="ECO:0007669"/>
    <property type="project" value="UniProtKB-KW"/>
</dbReference>
<evidence type="ECO:0000256" key="3">
    <source>
        <dbReference type="ARBA" id="ARBA00022723"/>
    </source>
</evidence>
<keyword evidence="10" id="KW-0238">DNA-binding</keyword>
<protein>
    <recommendedName>
        <fullName evidence="15">PHD-type domain-containing protein</fullName>
    </recommendedName>
</protein>
<keyword evidence="4" id="KW-0547">Nucleotide-binding</keyword>
<dbReference type="Pfam" id="PF17981">
    <property type="entry name" value="ADD_ATRX"/>
    <property type="match status" value="1"/>
</dbReference>
<comment type="similarity">
    <text evidence="2">Belongs to the SNF2/RAD54 helicase family.</text>
</comment>
<evidence type="ECO:0000256" key="11">
    <source>
        <dbReference type="ARBA" id="ARBA00023204"/>
    </source>
</evidence>
<feature type="compositionally biased region" description="Basic and acidic residues" evidence="14">
    <location>
        <begin position="14"/>
        <end position="24"/>
    </location>
</feature>
<evidence type="ECO:0000256" key="4">
    <source>
        <dbReference type="ARBA" id="ARBA00022741"/>
    </source>
</evidence>
<feature type="region of interest" description="Disordered" evidence="14">
    <location>
        <begin position="1"/>
        <end position="43"/>
    </location>
</feature>
<keyword evidence="11" id="KW-0234">DNA repair</keyword>
<keyword evidence="8" id="KW-0862">Zinc</keyword>
<feature type="compositionally biased region" description="Basic and acidic residues" evidence="14">
    <location>
        <begin position="881"/>
        <end position="904"/>
    </location>
</feature>
<evidence type="ECO:0000256" key="9">
    <source>
        <dbReference type="ARBA" id="ARBA00022840"/>
    </source>
</evidence>
<dbReference type="PROSITE" id="PS51533">
    <property type="entry name" value="ADD"/>
    <property type="match status" value="1"/>
</dbReference>
<keyword evidence="6" id="KW-0863">Zinc-finger</keyword>
<dbReference type="Gene3D" id="3.30.40.10">
    <property type="entry name" value="Zinc/RING finger domain, C3HC4 (zinc finger)"/>
    <property type="match status" value="1"/>
</dbReference>
<feature type="region of interest" description="Disordered" evidence="14">
    <location>
        <begin position="762"/>
        <end position="918"/>
    </location>
</feature>
<keyword evidence="3" id="KW-0479">Metal-binding</keyword>
<reference evidence="16 17" key="1">
    <citation type="submission" date="2017-07" db="EMBL/GenBank/DDBJ databases">
        <authorList>
            <person name="Talla V."/>
            <person name="Backstrom N."/>
        </authorList>
    </citation>
    <scope>NUCLEOTIDE SEQUENCE [LARGE SCALE GENOMIC DNA]</scope>
</reference>
<feature type="compositionally biased region" description="Polar residues" evidence="14">
    <location>
        <begin position="535"/>
        <end position="560"/>
    </location>
</feature>
<evidence type="ECO:0000256" key="10">
    <source>
        <dbReference type="ARBA" id="ARBA00023125"/>
    </source>
</evidence>
<keyword evidence="12" id="KW-0539">Nucleus</keyword>
<sequence>MSETANGEANIAESDEKKPVELQKDVQFPPLPDPTDDDFDEDVPTEEREYYKTKFKDINTISSMKIHCTSCDRHMGCAPKNESRMRAHPMLRTLVCHTCHTFYNSGEFEKGDDGWELYCRWCGQGGQVYCCSNCRHVFCAKCIKRNLGPNKIKEIEDLDDWKCFKCNTQCLWDLRATCWAVLRYCDMKNKIAYKTEDPVKKEAYLKECGVDLSECCKSKGRKKDSRKKEIENAVKKTADSIISKMPPTIQVKKFASMKQEEKVKPEVKKATKRAASPRSKANIIKKTGKLTNEYNLSPAMKKMRMSAPVKVISEKNNYMQTNNLIKIRPKPPAVVYNGANRSFGNMFTNDNINLSLDSLTQGLDMSAMTSTNTVDEEMVCTPDFPIEPLCEVTEDNTDDDVQCITPAPIPQPKASVTTGTGIVKQNIKLSDLSQENIIQMTENDVTVNAATGGLKFRVDPQTLLSNKMYRLPDGRIFAISANPQMPGGYSATIVAVTESQSKPPGTTYAAKLNQVPKLIPTTPPPLRPTSSNRTQPSRQANTRRNVAQTAKTRRSTMNSSKDIDTNVPVEWYRYNLLDSIDALEYSLSRLNKLKKEATTPFLRSRNINQMRALHRSLESVLNTSCHRFNEIKECLQKELKKYILKKDTETQNSEDDDDVEILPNVDDDPIFIDENSGDSCGNEPQEVDLTGPGSSEHNDSSEHLQHIVEPETIICDEINVGNDVLPANDIDTLGDERSGKECVNVGKEDKITKIIDDSTENIDENTGKVDESSISVDEHSEKLEITNEKSDTSMEITDKSTGKADETDSVSGNISKDTSDNSIQIDKQSSEQDEINEDLKSGCQTKLKNEIEQNNEEIATEPDKGNDKDNETQSESVINNSEDKDISVGEKNTDESSSEKREENNGPNVDMWYDDNENDNYDISEKMIEDLLKDNSKISKDMPSDCMLDTSSDVIG</sequence>
<dbReference type="GO" id="GO:0031490">
    <property type="term" value="F:chromatin DNA binding"/>
    <property type="evidence" value="ECO:0007669"/>
    <property type="project" value="TreeGrafter"/>
</dbReference>
<dbReference type="GO" id="GO:0010468">
    <property type="term" value="P:regulation of gene expression"/>
    <property type="evidence" value="ECO:0007669"/>
    <property type="project" value="UniProtKB-ARBA"/>
</dbReference>
<dbReference type="InterPro" id="IPR013083">
    <property type="entry name" value="Znf_RING/FYVE/PHD"/>
</dbReference>
<feature type="compositionally biased region" description="Polar residues" evidence="14">
    <location>
        <begin position="809"/>
        <end position="827"/>
    </location>
</feature>
<dbReference type="GO" id="GO:0016787">
    <property type="term" value="F:hydrolase activity"/>
    <property type="evidence" value="ECO:0007669"/>
    <property type="project" value="UniProtKB-KW"/>
</dbReference>
<accession>A0A5E4PW46</accession>
<gene>
    <name evidence="16" type="ORF">LSINAPIS_LOCUS2353</name>
</gene>
<dbReference type="AlphaFoldDB" id="A0A5E4PW46"/>